<reference evidence="1" key="1">
    <citation type="journal article" date="2018" name="DNA Res.">
        <title>Multiple hybrid de novo genome assembly of finger millet, an orphan allotetraploid crop.</title>
        <authorList>
            <person name="Hatakeyama M."/>
            <person name="Aluri S."/>
            <person name="Balachadran M.T."/>
            <person name="Sivarajan S.R."/>
            <person name="Patrignani A."/>
            <person name="Gruter S."/>
            <person name="Poveda L."/>
            <person name="Shimizu-Inatsugi R."/>
            <person name="Baeten J."/>
            <person name="Francoijs K.J."/>
            <person name="Nataraja K.N."/>
            <person name="Reddy Y.A.N."/>
            <person name="Phadnis S."/>
            <person name="Ravikumar R.L."/>
            <person name="Schlapbach R."/>
            <person name="Sreeman S.M."/>
            <person name="Shimizu K.K."/>
        </authorList>
    </citation>
    <scope>NUCLEOTIDE SEQUENCE</scope>
</reference>
<dbReference type="EMBL" id="BQKI01000014">
    <property type="protein sequence ID" value="GJN07505.1"/>
    <property type="molecule type" value="Genomic_DNA"/>
</dbReference>
<gene>
    <name evidence="1" type="primary">ga25341</name>
    <name evidence="1" type="ORF">PR202_ga25341</name>
</gene>
<organism evidence="1 2">
    <name type="scientific">Eleusine coracana subsp. coracana</name>
    <dbReference type="NCBI Taxonomy" id="191504"/>
    <lineage>
        <taxon>Eukaryota</taxon>
        <taxon>Viridiplantae</taxon>
        <taxon>Streptophyta</taxon>
        <taxon>Embryophyta</taxon>
        <taxon>Tracheophyta</taxon>
        <taxon>Spermatophyta</taxon>
        <taxon>Magnoliopsida</taxon>
        <taxon>Liliopsida</taxon>
        <taxon>Poales</taxon>
        <taxon>Poaceae</taxon>
        <taxon>PACMAD clade</taxon>
        <taxon>Chloridoideae</taxon>
        <taxon>Cynodonteae</taxon>
        <taxon>Eleusininae</taxon>
        <taxon>Eleusine</taxon>
    </lineage>
</organism>
<evidence type="ECO:0000313" key="1">
    <source>
        <dbReference type="EMBL" id="GJN07505.1"/>
    </source>
</evidence>
<accession>A0AAV5DAT1</accession>
<sequence>MRAVPWEVMPELSSVVESAHTEYERKVVEVNIEDSSQNEYVVDGETVTENDEDSDWWEEAIKFADNVENIDHAASLCKLEDNGYDDADADWWMHAGNIMDQIEGQLVSRNDP</sequence>
<proteinExistence type="predicted"/>
<protein>
    <submittedName>
        <fullName evidence="1">Uncharacterized protein</fullName>
    </submittedName>
</protein>
<reference evidence="1" key="2">
    <citation type="submission" date="2021-12" db="EMBL/GenBank/DDBJ databases">
        <title>Resequencing data analysis of finger millet.</title>
        <authorList>
            <person name="Hatakeyama M."/>
            <person name="Aluri S."/>
            <person name="Balachadran M.T."/>
            <person name="Sivarajan S.R."/>
            <person name="Poveda L."/>
            <person name="Shimizu-Inatsugi R."/>
            <person name="Schlapbach R."/>
            <person name="Sreeman S.M."/>
            <person name="Shimizu K.K."/>
        </authorList>
    </citation>
    <scope>NUCLEOTIDE SEQUENCE</scope>
</reference>
<dbReference type="Proteomes" id="UP001054889">
    <property type="component" value="Unassembled WGS sequence"/>
</dbReference>
<name>A0AAV5DAT1_ELECO</name>
<comment type="caution">
    <text evidence="1">The sequence shown here is derived from an EMBL/GenBank/DDBJ whole genome shotgun (WGS) entry which is preliminary data.</text>
</comment>
<evidence type="ECO:0000313" key="2">
    <source>
        <dbReference type="Proteomes" id="UP001054889"/>
    </source>
</evidence>
<dbReference type="AlphaFoldDB" id="A0AAV5DAT1"/>
<keyword evidence="2" id="KW-1185">Reference proteome</keyword>